<comment type="caution">
    <text evidence="1">The sequence shown here is derived from an EMBL/GenBank/DDBJ whole genome shotgun (WGS) entry which is preliminary data.</text>
</comment>
<accession>A0A0N0ZTD8</accession>
<proteinExistence type="predicted"/>
<name>A0A0N0ZTD8_CHRID</name>
<gene>
    <name evidence="1" type="ORF">AOB46_16800</name>
</gene>
<dbReference type="AlphaFoldDB" id="A0A0N0ZTD8"/>
<reference evidence="1 2" key="1">
    <citation type="journal article" date="2015" name="Genom Data">
        <title>Draft genome sequence of a multidrug-resistant Chryseobacterium indologenes isolate from Malaysia.</title>
        <authorList>
            <person name="Yu C.Y."/>
            <person name="Ang G.Y."/>
            <person name="Cheng H.J."/>
            <person name="Cheong Y.M."/>
            <person name="Yin W.F."/>
            <person name="Chan K.G."/>
        </authorList>
    </citation>
    <scope>NUCLEOTIDE SEQUENCE [LARGE SCALE GENOMIC DNA]</scope>
    <source>
        <strain evidence="1 2">CI_885</strain>
    </source>
</reference>
<evidence type="ECO:0000313" key="1">
    <source>
        <dbReference type="EMBL" id="KPE50098.1"/>
    </source>
</evidence>
<protein>
    <submittedName>
        <fullName evidence="1">Uncharacterized protein</fullName>
    </submittedName>
</protein>
<dbReference type="PATRIC" id="fig|253.9.peg.1295"/>
<reference evidence="2" key="2">
    <citation type="submission" date="2015-09" db="EMBL/GenBank/DDBJ databases">
        <title>Draft genome sequence of a multidrug-resistant Chryseobacterium indologenes isolate from Malaysia.</title>
        <authorList>
            <person name="Yu C.Y."/>
            <person name="Ang G.Y."/>
            <person name="Chan K.-G."/>
        </authorList>
    </citation>
    <scope>NUCLEOTIDE SEQUENCE [LARGE SCALE GENOMIC DNA]</scope>
    <source>
        <strain evidence="2">CI_885</strain>
    </source>
</reference>
<evidence type="ECO:0000313" key="2">
    <source>
        <dbReference type="Proteomes" id="UP000037953"/>
    </source>
</evidence>
<sequence>MKQLSTNFNDSGDLVMSDLTYYNPLASAELRKLDAKMIADQLDNVFRVGRGAKYEDKMTRTKAINSMVKVLTDDTKMVKDLAKAVDEAYRFWGE</sequence>
<dbReference type="Proteomes" id="UP000037953">
    <property type="component" value="Unassembled WGS sequence"/>
</dbReference>
<organism evidence="1 2">
    <name type="scientific">Chryseobacterium indologenes</name>
    <name type="common">Flavobacterium indologenes</name>
    <dbReference type="NCBI Taxonomy" id="253"/>
    <lineage>
        <taxon>Bacteria</taxon>
        <taxon>Pseudomonadati</taxon>
        <taxon>Bacteroidota</taxon>
        <taxon>Flavobacteriia</taxon>
        <taxon>Flavobacteriales</taxon>
        <taxon>Weeksellaceae</taxon>
        <taxon>Chryseobacterium group</taxon>
        <taxon>Chryseobacterium</taxon>
    </lineage>
</organism>
<dbReference type="EMBL" id="LJOD01000012">
    <property type="protein sequence ID" value="KPE50098.1"/>
    <property type="molecule type" value="Genomic_DNA"/>
</dbReference>